<evidence type="ECO:0000313" key="1">
    <source>
        <dbReference type="EMBL" id="MFC5369119.1"/>
    </source>
</evidence>
<dbReference type="Proteomes" id="UP001596201">
    <property type="component" value="Unassembled WGS sequence"/>
</dbReference>
<gene>
    <name evidence="1" type="ORF">ACFPJ5_19495</name>
</gene>
<accession>A0ABD5RGP0</accession>
<evidence type="ECO:0000313" key="2">
    <source>
        <dbReference type="Proteomes" id="UP001596201"/>
    </source>
</evidence>
<keyword evidence="2" id="KW-1185">Reference proteome</keyword>
<organism evidence="1 2">
    <name type="scientific">Salinirubrum litoreum</name>
    <dbReference type="NCBI Taxonomy" id="1126234"/>
    <lineage>
        <taxon>Archaea</taxon>
        <taxon>Methanobacteriati</taxon>
        <taxon>Methanobacteriota</taxon>
        <taxon>Stenosarchaea group</taxon>
        <taxon>Halobacteria</taxon>
        <taxon>Halobacteriales</taxon>
        <taxon>Haloferacaceae</taxon>
        <taxon>Salinirubrum</taxon>
    </lineage>
</organism>
<dbReference type="Pfam" id="PF26515">
    <property type="entry name" value="Ig_halo_2"/>
    <property type="match status" value="1"/>
</dbReference>
<dbReference type="AlphaFoldDB" id="A0ABD5RGP0"/>
<dbReference type="EMBL" id="JBHSKX010000004">
    <property type="protein sequence ID" value="MFC5369119.1"/>
    <property type="molecule type" value="Genomic_DNA"/>
</dbReference>
<protein>
    <submittedName>
        <fullName evidence="1">Uncharacterized protein</fullName>
    </submittedName>
</protein>
<reference evidence="1 2" key="1">
    <citation type="journal article" date="2019" name="Int. J. Syst. Evol. Microbiol.">
        <title>The Global Catalogue of Microorganisms (GCM) 10K type strain sequencing project: providing services to taxonomists for standard genome sequencing and annotation.</title>
        <authorList>
            <consortium name="The Broad Institute Genomics Platform"/>
            <consortium name="The Broad Institute Genome Sequencing Center for Infectious Disease"/>
            <person name="Wu L."/>
            <person name="Ma J."/>
        </authorList>
    </citation>
    <scope>NUCLEOTIDE SEQUENCE [LARGE SCALE GENOMIC DNA]</scope>
    <source>
        <strain evidence="1 2">CGMCC 1.12237</strain>
    </source>
</reference>
<proteinExistence type="predicted"/>
<dbReference type="RefSeq" id="WP_227231174.1">
    <property type="nucleotide sequence ID" value="NZ_JAJCVJ010000003.1"/>
</dbReference>
<name>A0ABD5RGP0_9EURY</name>
<comment type="caution">
    <text evidence="1">The sequence shown here is derived from an EMBL/GenBank/DDBJ whole genome shotgun (WGS) entry which is preliminary data.</text>
</comment>
<dbReference type="InterPro" id="IPR058994">
    <property type="entry name" value="Ig-containing_halobact"/>
</dbReference>
<sequence>MPSRRFTLVLVGLLLASGVSLAAGAVIDGPPTATFTNEDDESYRITMITPPDRHAALLTNVAVTTQGGDRQLVTVEDLVWDEPYRNASVADDVETSQIVVDPGETVTTSVESWEPGDNTVYLIERRAGPDSSVRADIVTCPQRQQEYNWTFENSGGSGSSVCASSLGWFLA</sequence>